<sequence length="985" mass="109429">MLSHLHGLNEAQSRAVQHPPNIPLQILAVSVHGVQPASICAVTFTNKAASEMGERLKKMLGKEMVSQIKMGTFHALCARYLRRYATLVGVEGNFTVCDADESKRIIARCLKLYKNVLSRRDLTLKESTVQSRISQAKAKGLSSKDLMDACFGSSSKSGSGKGKARQIETILEDSEVDDTMFDQDNTTQVIDKIVAKIYARYQETLRENNSLDFDDLLVYGVTLFREHKKVANWCYHILVDEFQDTNVMQYDLMRYIASSNRCLTIVGDPDQSIYGWRAAEVENLAKMQRDFAGTHQIFLEQNYRSTGSILAASIEIISQGLVTQPLSPDKSRIQKTLHTSHDVGPKPTLRLFSTAELEATSTAVEIKRVIASTGGMLGYNDFSVLLRYNALSRVFESALQKEGIPCRVLGGHRFFERLEVKDLLAYLQILDNPRSIGEKASVLPGSFDGLRLTSVEKSVKEILATAERLKLTPLEVVERIHDGKISDIKPPLKRKTAQFVTAIRTLRKLMSDCETPATLIRKSLSLIEYEEYLKKTQQDWESRWENVQELINFASEMEGDLEAYVANAAASGLETQEDADWSDVVEDEYEEEELDDLGFAEVKPPGAIADAEPYRHRSGRRIEGGRKEERCTSCPDICAMPILTLLQKVTLATCHSAKGLEWPVVFVPAVIERMLVENGVFPSSRAEDIEEERMRNGAPMTPEQSDFVTCLMRPGQLQSFSPDQPVIDLASRSLFSTILGRPLPDEREVSKRLHDLRNTGKPFDWPPLFSPMMQDSPYGQAALQSHSRPPNVILNNRIQSPAVPAKSIVSSKSTSINESTEPAPMSPSRKVPNRMSAIPEVKQSVKTTAFSSRNPNQNDPNGVNKKKQRLPESGALTNWLQSKPKSATAEAKEFLALPKKPTSIPSSVKSQGLQRPHPPTKVPTRPVSERALAAAPDRVIIAASTGPVAQQTTPHASKQANGKRRLGMSRAVVGYPNKKFKSPTS</sequence>
<keyword evidence="2" id="KW-1185">Reference proteome</keyword>
<dbReference type="EMBL" id="MU274906">
    <property type="protein sequence ID" value="KAI0091225.1"/>
    <property type="molecule type" value="Genomic_DNA"/>
</dbReference>
<organism evidence="1 2">
    <name type="scientific">Irpex rosettiformis</name>
    <dbReference type="NCBI Taxonomy" id="378272"/>
    <lineage>
        <taxon>Eukaryota</taxon>
        <taxon>Fungi</taxon>
        <taxon>Dikarya</taxon>
        <taxon>Basidiomycota</taxon>
        <taxon>Agaricomycotina</taxon>
        <taxon>Agaricomycetes</taxon>
        <taxon>Polyporales</taxon>
        <taxon>Irpicaceae</taxon>
        <taxon>Irpex</taxon>
    </lineage>
</organism>
<dbReference type="Proteomes" id="UP001055072">
    <property type="component" value="Unassembled WGS sequence"/>
</dbReference>
<keyword evidence="1" id="KW-0378">Hydrolase</keyword>
<comment type="caution">
    <text evidence="1">The sequence shown here is derived from an EMBL/GenBank/DDBJ whole genome shotgun (WGS) entry which is preliminary data.</text>
</comment>
<name>A0ACB8UB83_9APHY</name>
<protein>
    <submittedName>
        <fullName evidence="1">P-loop containing nucleoside triphosphate hydrolase protein</fullName>
    </submittedName>
</protein>
<proteinExistence type="predicted"/>
<evidence type="ECO:0000313" key="2">
    <source>
        <dbReference type="Proteomes" id="UP001055072"/>
    </source>
</evidence>
<gene>
    <name evidence="1" type="ORF">BDY19DRAFT_904680</name>
</gene>
<evidence type="ECO:0000313" key="1">
    <source>
        <dbReference type="EMBL" id="KAI0091225.1"/>
    </source>
</evidence>
<accession>A0ACB8UB83</accession>
<reference evidence="1" key="1">
    <citation type="journal article" date="2021" name="Environ. Microbiol.">
        <title>Gene family expansions and transcriptome signatures uncover fungal adaptations to wood decay.</title>
        <authorList>
            <person name="Hage H."/>
            <person name="Miyauchi S."/>
            <person name="Viragh M."/>
            <person name="Drula E."/>
            <person name="Min B."/>
            <person name="Chaduli D."/>
            <person name="Navarro D."/>
            <person name="Favel A."/>
            <person name="Norest M."/>
            <person name="Lesage-Meessen L."/>
            <person name="Balint B."/>
            <person name="Merenyi Z."/>
            <person name="de Eugenio L."/>
            <person name="Morin E."/>
            <person name="Martinez A.T."/>
            <person name="Baldrian P."/>
            <person name="Stursova M."/>
            <person name="Martinez M.J."/>
            <person name="Novotny C."/>
            <person name="Magnuson J.K."/>
            <person name="Spatafora J.W."/>
            <person name="Maurice S."/>
            <person name="Pangilinan J."/>
            <person name="Andreopoulos W."/>
            <person name="LaButti K."/>
            <person name="Hundley H."/>
            <person name="Na H."/>
            <person name="Kuo A."/>
            <person name="Barry K."/>
            <person name="Lipzen A."/>
            <person name="Henrissat B."/>
            <person name="Riley R."/>
            <person name="Ahrendt S."/>
            <person name="Nagy L.G."/>
            <person name="Grigoriev I.V."/>
            <person name="Martin F."/>
            <person name="Rosso M.N."/>
        </authorList>
    </citation>
    <scope>NUCLEOTIDE SEQUENCE</scope>
    <source>
        <strain evidence="1">CBS 384.51</strain>
    </source>
</reference>